<keyword evidence="4" id="KW-1185">Reference proteome</keyword>
<feature type="region of interest" description="Disordered" evidence="2">
    <location>
        <begin position="542"/>
        <end position="565"/>
    </location>
</feature>
<evidence type="ECO:0000313" key="4">
    <source>
        <dbReference type="Proteomes" id="UP001615550"/>
    </source>
</evidence>
<organism evidence="3 4">
    <name type="scientific">Legionella lytica</name>
    <dbReference type="NCBI Taxonomy" id="96232"/>
    <lineage>
        <taxon>Bacteria</taxon>
        <taxon>Pseudomonadati</taxon>
        <taxon>Pseudomonadota</taxon>
        <taxon>Gammaproteobacteria</taxon>
        <taxon>Legionellales</taxon>
        <taxon>Legionellaceae</taxon>
        <taxon>Legionella</taxon>
    </lineage>
</organism>
<sequence length="565" mass="64495">MNQNQYISSEIQIQLHFEQMGKGSERKPLVFQVQNVRMDFIQHCINQGPKLKSPETELNNYLNREPNSPPQTSANPPSAGDLNRQKLSALFAHLSAFNYQMDGLVNEPVAVADLVKKMQEINKMSDEEATAYLNKLVGEKIPGQQDMPMDEFLSRVGGMYQEQGVNFHCYLRENFFQPLKPATVKEAGSALNYFMPEVFHQQHINTCELSSVMTVLKKIATNFDQMQAWCITNNEALPEAVLESREKIKALEQQFDQFLKNPEAFKDKDIKKLTHEYRKELEKIQVHMEQAFGKEMNPDIVPYVKKHANHTLATLHHFITARVMPEGFDVNDYSLKENLKPHQTPFQAKVLGDHLNIIVEKDIVKNLHKDNEDVKEKNGFLDNIKQMFLYGKSRAFTEFVVCGHALLMDICNNGVLKVIEHRNAKDESTILSKNGLSAIGIQSPSDNSPSALNETVDSIEQKLKGLYIERDNIIKIKAGVPSESPMFAEMSQLLVKKDSEIRDLLEVEQNVKEKYGLEKHVSPESSFKNHRDVFKQMKEEHQIKQSKNEVEIDPIAMTVPPSLSS</sequence>
<feature type="region of interest" description="Disordered" evidence="2">
    <location>
        <begin position="49"/>
        <end position="82"/>
    </location>
</feature>
<accession>A0ABW8DDJ4</accession>
<evidence type="ECO:0000256" key="1">
    <source>
        <dbReference type="SAM" id="Coils"/>
    </source>
</evidence>
<name>A0ABW8DDJ4_9GAMM</name>
<dbReference type="Proteomes" id="UP001615550">
    <property type="component" value="Unassembled WGS sequence"/>
</dbReference>
<comment type="caution">
    <text evidence="3">The sequence shown here is derived from an EMBL/GenBank/DDBJ whole genome shotgun (WGS) entry which is preliminary data.</text>
</comment>
<protein>
    <recommendedName>
        <fullName evidence="5">Coiled-coil protein</fullName>
    </recommendedName>
</protein>
<feature type="compositionally biased region" description="Polar residues" evidence="2">
    <location>
        <begin position="56"/>
        <end position="76"/>
    </location>
</feature>
<proteinExistence type="predicted"/>
<evidence type="ECO:0008006" key="5">
    <source>
        <dbReference type="Google" id="ProtNLM"/>
    </source>
</evidence>
<dbReference type="EMBL" id="JBGORX010000010">
    <property type="protein sequence ID" value="MFJ1269906.1"/>
    <property type="molecule type" value="Genomic_DNA"/>
</dbReference>
<evidence type="ECO:0000256" key="2">
    <source>
        <dbReference type="SAM" id="MobiDB-lite"/>
    </source>
</evidence>
<gene>
    <name evidence="3" type="ORF">ACD661_15200</name>
</gene>
<dbReference type="RefSeq" id="WP_400188721.1">
    <property type="nucleotide sequence ID" value="NZ_JBGORX010000010.1"/>
</dbReference>
<reference evidence="3 4" key="1">
    <citation type="submission" date="2024-08" db="EMBL/GenBank/DDBJ databases">
        <title>Draft Genome Sequence of Legionella lytica strain DSB2004, Isolated From a Fire Sprinkler System.</title>
        <authorList>
            <person name="Everhart A.D."/>
            <person name="Kidane D.T."/>
            <person name="Farone A.L."/>
            <person name="Farone M.B."/>
        </authorList>
    </citation>
    <scope>NUCLEOTIDE SEQUENCE [LARGE SCALE GENOMIC DNA]</scope>
    <source>
        <strain evidence="3 4">DSB2004</strain>
    </source>
</reference>
<evidence type="ECO:0000313" key="3">
    <source>
        <dbReference type="EMBL" id="MFJ1269906.1"/>
    </source>
</evidence>
<feature type="coiled-coil region" evidence="1">
    <location>
        <begin position="241"/>
        <end position="290"/>
    </location>
</feature>
<keyword evidence="1" id="KW-0175">Coiled coil</keyword>